<dbReference type="GO" id="GO:0003677">
    <property type="term" value="F:DNA binding"/>
    <property type="evidence" value="ECO:0007669"/>
    <property type="project" value="InterPro"/>
</dbReference>
<dbReference type="Proteomes" id="UP000326570">
    <property type="component" value="Unassembled WGS sequence"/>
</dbReference>
<dbReference type="EMBL" id="VTWT01000004">
    <property type="protein sequence ID" value="KAA9338804.1"/>
    <property type="molecule type" value="Genomic_DNA"/>
</dbReference>
<evidence type="ECO:0000259" key="1">
    <source>
        <dbReference type="Pfam" id="PF12728"/>
    </source>
</evidence>
<proteinExistence type="predicted"/>
<feature type="domain" description="Helix-turn-helix" evidence="1">
    <location>
        <begin position="50"/>
        <end position="96"/>
    </location>
</feature>
<evidence type="ECO:0000313" key="3">
    <source>
        <dbReference type="Proteomes" id="UP000326570"/>
    </source>
</evidence>
<keyword evidence="3" id="KW-1185">Reference proteome</keyword>
<sequence length="103" mass="12017">MSQKFFFQLSLEEAEGCFKKWAQQALLQLLHQGQGLSLASPNPSKEEDVITIADVCKLFKISRPTVNDWMKTNKLPYRRIGRRVYFIRQEILAALQSFNRRAK</sequence>
<dbReference type="InterPro" id="IPR010093">
    <property type="entry name" value="SinI_DNA-bd"/>
</dbReference>
<dbReference type="InterPro" id="IPR041657">
    <property type="entry name" value="HTH_17"/>
</dbReference>
<comment type="caution">
    <text evidence="2">The sequence shown here is derived from an EMBL/GenBank/DDBJ whole genome shotgun (WGS) entry which is preliminary data.</text>
</comment>
<gene>
    <name evidence="2" type="ORF">F0P94_08385</name>
</gene>
<name>A0A5N1IWY6_9BACT</name>
<dbReference type="NCBIfam" id="TIGR01764">
    <property type="entry name" value="excise"/>
    <property type="match status" value="1"/>
</dbReference>
<dbReference type="RefSeq" id="WP_150903437.1">
    <property type="nucleotide sequence ID" value="NZ_VTWT01000004.1"/>
</dbReference>
<organism evidence="2 3">
    <name type="scientific">Adhaeribacter soli</name>
    <dbReference type="NCBI Taxonomy" id="2607655"/>
    <lineage>
        <taxon>Bacteria</taxon>
        <taxon>Pseudomonadati</taxon>
        <taxon>Bacteroidota</taxon>
        <taxon>Cytophagia</taxon>
        <taxon>Cytophagales</taxon>
        <taxon>Hymenobacteraceae</taxon>
        <taxon>Adhaeribacter</taxon>
    </lineage>
</organism>
<dbReference type="SUPFAM" id="SSF46955">
    <property type="entry name" value="Putative DNA-binding domain"/>
    <property type="match status" value="1"/>
</dbReference>
<reference evidence="2 3" key="1">
    <citation type="submission" date="2019-09" db="EMBL/GenBank/DDBJ databases">
        <title>Genome sequence of Adhaeribacter sp. M2.</title>
        <authorList>
            <person name="Srinivasan S."/>
        </authorList>
    </citation>
    <scope>NUCLEOTIDE SEQUENCE [LARGE SCALE GENOMIC DNA]</scope>
    <source>
        <strain evidence="2 3">M2</strain>
    </source>
</reference>
<dbReference type="Pfam" id="PF12728">
    <property type="entry name" value="HTH_17"/>
    <property type="match status" value="1"/>
</dbReference>
<evidence type="ECO:0000313" key="2">
    <source>
        <dbReference type="EMBL" id="KAA9338804.1"/>
    </source>
</evidence>
<protein>
    <submittedName>
        <fullName evidence="2">Helix-turn-helix domain-containing protein</fullName>
    </submittedName>
</protein>
<accession>A0A5N1IWY6</accession>
<dbReference type="InterPro" id="IPR009061">
    <property type="entry name" value="DNA-bd_dom_put_sf"/>
</dbReference>
<dbReference type="AlphaFoldDB" id="A0A5N1IWY6"/>